<reference evidence="2" key="1">
    <citation type="submission" date="2015-12" db="EMBL/GenBank/DDBJ databases">
        <title>Gene expression during late stages of embryo sac development: a critical building block for successful pollen-pistil interactions.</title>
        <authorList>
            <person name="Liu Y."/>
            <person name="Joly V."/>
            <person name="Sabar M."/>
            <person name="Matton D.P."/>
        </authorList>
    </citation>
    <scope>NUCLEOTIDE SEQUENCE</scope>
</reference>
<accession>A0A0V0H709</accession>
<organism evidence="2">
    <name type="scientific">Solanum chacoense</name>
    <name type="common">Chaco potato</name>
    <dbReference type="NCBI Taxonomy" id="4108"/>
    <lineage>
        <taxon>Eukaryota</taxon>
        <taxon>Viridiplantae</taxon>
        <taxon>Streptophyta</taxon>
        <taxon>Embryophyta</taxon>
        <taxon>Tracheophyta</taxon>
        <taxon>Spermatophyta</taxon>
        <taxon>Magnoliopsida</taxon>
        <taxon>eudicotyledons</taxon>
        <taxon>Gunneridae</taxon>
        <taxon>Pentapetalae</taxon>
        <taxon>asterids</taxon>
        <taxon>lamiids</taxon>
        <taxon>Solanales</taxon>
        <taxon>Solanaceae</taxon>
        <taxon>Solanoideae</taxon>
        <taxon>Solaneae</taxon>
        <taxon>Solanum</taxon>
    </lineage>
</organism>
<name>A0A0V0H709_SOLCH</name>
<protein>
    <submittedName>
        <fullName evidence="2">Putative ovule protein</fullName>
    </submittedName>
</protein>
<dbReference type="AlphaFoldDB" id="A0A0V0H709"/>
<comment type="similarity">
    <text evidence="1">Belongs to the CorA metal ion transporter (MIT) (TC 1.A.35.5) family.</text>
</comment>
<evidence type="ECO:0000313" key="2">
    <source>
        <dbReference type="EMBL" id="JAP15689.1"/>
    </source>
</evidence>
<dbReference type="Gene3D" id="2.40.128.330">
    <property type="match status" value="1"/>
</dbReference>
<sequence>MKTGVSRRWILVDSKGQSSILDLDKYAIMKRVSIHARDLRILDPLLSYPSAIFGREKAIVLNLEVHLTFKLSKFDLSLTSRENNY</sequence>
<dbReference type="EMBL" id="GEDG01024815">
    <property type="protein sequence ID" value="JAP15689.1"/>
    <property type="molecule type" value="Transcribed_RNA"/>
</dbReference>
<dbReference type="GO" id="GO:0015095">
    <property type="term" value="F:magnesium ion transmembrane transporter activity"/>
    <property type="evidence" value="ECO:0007669"/>
    <property type="project" value="UniProtKB-ARBA"/>
</dbReference>
<evidence type="ECO:0000256" key="1">
    <source>
        <dbReference type="ARBA" id="ARBA00007535"/>
    </source>
</evidence>
<dbReference type="PANTHER" id="PTHR13890:SF56">
    <property type="entry name" value="MAGNESIUM TRANSPORTER"/>
    <property type="match status" value="1"/>
</dbReference>
<dbReference type="InterPro" id="IPR039204">
    <property type="entry name" value="MRS2-like"/>
</dbReference>
<dbReference type="PANTHER" id="PTHR13890">
    <property type="entry name" value="RNA SPLICING PROTEIN MRS2, MITOCHONDRIAL"/>
    <property type="match status" value="1"/>
</dbReference>
<proteinExistence type="inferred from homology"/>